<sequence length="50" mass="4685">MKVGMGASAGGKKGTVSPAGYLPGSSGTVSIGVAQNLPGTRTLHLSTGAG</sequence>
<dbReference type="EMBL" id="AP035768">
    <property type="protein sequence ID" value="BFO14859.1"/>
    <property type="molecule type" value="Genomic_DNA"/>
</dbReference>
<proteinExistence type="predicted"/>
<reference evidence="1" key="2">
    <citation type="submission" date="2024-07" db="EMBL/GenBank/DDBJ databases">
        <title>Streptomyces haneummycinica sp. nov., a new antibiotic-producing actinobacterium isolated from marine sediment.</title>
        <authorList>
            <person name="Uemura M."/>
            <person name="Hamada M."/>
            <person name="Hirano S."/>
            <person name="Kobayashi K."/>
            <person name="Ohshiro T."/>
            <person name="Kobayashi T."/>
            <person name="Terahara T."/>
        </authorList>
    </citation>
    <scope>NUCLEOTIDE SEQUENCE</scope>
    <source>
        <strain evidence="1">KM77-8</strain>
    </source>
</reference>
<protein>
    <submittedName>
        <fullName evidence="1">Uncharacterized protein</fullName>
    </submittedName>
</protein>
<organism evidence="1">
    <name type="scientific">Streptomyces haneummycinicus</name>
    <dbReference type="NCBI Taxonomy" id="3074435"/>
    <lineage>
        <taxon>Bacteria</taxon>
        <taxon>Bacillati</taxon>
        <taxon>Actinomycetota</taxon>
        <taxon>Actinomycetes</taxon>
        <taxon>Kitasatosporales</taxon>
        <taxon>Streptomycetaceae</taxon>
        <taxon>Streptomyces</taxon>
    </lineage>
</organism>
<dbReference type="AlphaFoldDB" id="A0AAT9HBU9"/>
<gene>
    <name evidence="1" type="ORF">SHKM778_12470</name>
</gene>
<accession>A0AAT9HBU9</accession>
<evidence type="ECO:0000313" key="1">
    <source>
        <dbReference type="EMBL" id="BFO14859.1"/>
    </source>
</evidence>
<name>A0AAT9HBU9_9ACTN</name>
<reference evidence="1" key="1">
    <citation type="submission" date="2024-06" db="EMBL/GenBank/DDBJ databases">
        <authorList>
            <consortium name="consrtm"/>
            <person name="Uemura M."/>
            <person name="Terahara T."/>
        </authorList>
    </citation>
    <scope>NUCLEOTIDE SEQUENCE</scope>
    <source>
        <strain evidence="1">KM77-8</strain>
    </source>
</reference>